<dbReference type="RefSeq" id="WP_246967164.1">
    <property type="nucleotide sequence ID" value="NZ_CP095397.1"/>
</dbReference>
<dbReference type="AlphaFoldDB" id="A0ABD5NWT1"/>
<gene>
    <name evidence="1" type="ORF">ACFOZ7_05255</name>
</gene>
<accession>A0ABD5NWT1</accession>
<dbReference type="Proteomes" id="UP001595821">
    <property type="component" value="Unassembled WGS sequence"/>
</dbReference>
<organism evidence="1 2">
    <name type="scientific">Natribaculum luteum</name>
    <dbReference type="NCBI Taxonomy" id="1586232"/>
    <lineage>
        <taxon>Archaea</taxon>
        <taxon>Methanobacteriati</taxon>
        <taxon>Methanobacteriota</taxon>
        <taxon>Stenosarchaea group</taxon>
        <taxon>Halobacteria</taxon>
        <taxon>Halobacteriales</taxon>
        <taxon>Natrialbaceae</taxon>
        <taxon>Natribaculum</taxon>
    </lineage>
</organism>
<reference evidence="1 2" key="1">
    <citation type="journal article" date="2014" name="Int. J. Syst. Evol. Microbiol.">
        <title>Complete genome sequence of Corynebacterium casei LMG S-19264T (=DSM 44701T), isolated from a smear-ripened cheese.</title>
        <authorList>
            <consortium name="US DOE Joint Genome Institute (JGI-PGF)"/>
            <person name="Walter F."/>
            <person name="Albersmeier A."/>
            <person name="Kalinowski J."/>
            <person name="Ruckert C."/>
        </authorList>
    </citation>
    <scope>NUCLEOTIDE SEQUENCE [LARGE SCALE GENOMIC DNA]</scope>
    <source>
        <strain evidence="1 2">IBRC-M 10912</strain>
    </source>
</reference>
<protein>
    <submittedName>
        <fullName evidence="1">Type II toxin-antitoxin system VapC family toxin</fullName>
    </submittedName>
</protein>
<dbReference type="Gene3D" id="3.40.50.1010">
    <property type="entry name" value="5'-nuclease"/>
    <property type="match status" value="1"/>
</dbReference>
<dbReference type="SUPFAM" id="SSF88723">
    <property type="entry name" value="PIN domain-like"/>
    <property type="match status" value="1"/>
</dbReference>
<comment type="caution">
    <text evidence="1">The sequence shown here is derived from an EMBL/GenBank/DDBJ whole genome shotgun (WGS) entry which is preliminary data.</text>
</comment>
<evidence type="ECO:0000313" key="1">
    <source>
        <dbReference type="EMBL" id="MFC4246402.1"/>
    </source>
</evidence>
<dbReference type="InterPro" id="IPR029060">
    <property type="entry name" value="PIN-like_dom_sf"/>
</dbReference>
<dbReference type="EMBL" id="JBHSDJ010000013">
    <property type="protein sequence ID" value="MFC4246402.1"/>
    <property type="molecule type" value="Genomic_DNA"/>
</dbReference>
<proteinExistence type="predicted"/>
<name>A0ABD5NWT1_9EURY</name>
<sequence>MSSDGPYLFDVGVIALAHAGTPVSESALTYVRDAIRGEIDGVIPYPALVDAHHVLSSYYGFSNERASDLMENLMDAKRIHWHDEMPESLVRSGFTLSSELNVEGWDGYYAQVALAESVETILTLDDDFEDVDGVATEVVLTPDEFATLNDYLEY</sequence>
<dbReference type="GeneID" id="71854819"/>
<evidence type="ECO:0000313" key="2">
    <source>
        <dbReference type="Proteomes" id="UP001595821"/>
    </source>
</evidence>